<feature type="transmembrane region" description="Helical" evidence="1">
    <location>
        <begin position="12"/>
        <end position="31"/>
    </location>
</feature>
<protein>
    <submittedName>
        <fullName evidence="2">Uncharacterized protein</fullName>
    </submittedName>
</protein>
<sequence>MKLIYFEKLYNYSPLSFILAISILHYLNQYITLNYVYLLMKVFHLL</sequence>
<evidence type="ECO:0000256" key="1">
    <source>
        <dbReference type="SAM" id="Phobius"/>
    </source>
</evidence>
<name>A0A2S1FXG4_9FLOR</name>
<keyword evidence="2" id="KW-0934">Plastid</keyword>
<keyword evidence="1" id="KW-0472">Membrane</keyword>
<dbReference type="AlphaFoldDB" id="A0A2S1FXG4"/>
<reference evidence="2" key="1">
    <citation type="submission" date="2017-12" db="EMBL/GenBank/DDBJ databases">
        <title>Complete Sequences of the chloroplast DNA of the Grateloupia filicina.</title>
        <authorList>
            <person name="Liu T."/>
            <person name="Liu C."/>
            <person name="Li Y."/>
        </authorList>
    </citation>
    <scope>NUCLEOTIDE SEQUENCE</scope>
</reference>
<gene>
    <name evidence="2" type="ORF">Grafi_p077</name>
</gene>
<keyword evidence="1" id="KW-1133">Transmembrane helix</keyword>
<dbReference type="EMBL" id="MG598531">
    <property type="protein sequence ID" value="AWD77458.1"/>
    <property type="molecule type" value="Genomic_DNA"/>
</dbReference>
<organism evidence="2">
    <name type="scientific">Grateloupia filicina</name>
    <dbReference type="NCBI Taxonomy" id="31455"/>
    <lineage>
        <taxon>Eukaryota</taxon>
        <taxon>Rhodophyta</taxon>
        <taxon>Florideophyceae</taxon>
        <taxon>Rhodymeniophycidae</taxon>
        <taxon>Halymeniales</taxon>
        <taxon>Halymeniaceae</taxon>
        <taxon>Grateloupia</taxon>
    </lineage>
</organism>
<geneLocation type="chloroplast" evidence="2"/>
<accession>A0A2S1FXG4</accession>
<keyword evidence="2" id="KW-0150">Chloroplast</keyword>
<evidence type="ECO:0000313" key="2">
    <source>
        <dbReference type="EMBL" id="AWD77458.1"/>
    </source>
</evidence>
<proteinExistence type="predicted"/>
<keyword evidence="1" id="KW-0812">Transmembrane</keyword>